<evidence type="ECO:0000256" key="6">
    <source>
        <dbReference type="SAM" id="MobiDB-lite"/>
    </source>
</evidence>
<evidence type="ECO:0000313" key="9">
    <source>
        <dbReference type="Proteomes" id="UP000245293"/>
    </source>
</evidence>
<dbReference type="Pfam" id="PF01593">
    <property type="entry name" value="Amino_oxidase"/>
    <property type="match status" value="1"/>
</dbReference>
<evidence type="ECO:0000259" key="7">
    <source>
        <dbReference type="Pfam" id="PF01593"/>
    </source>
</evidence>
<dbReference type="NCBIfam" id="NF045637">
    <property type="entry name" value="carotdesatCrtDProt"/>
    <property type="match status" value="1"/>
</dbReference>
<reference evidence="9" key="1">
    <citation type="submission" date="2018-05" db="EMBL/GenBank/DDBJ databases">
        <authorList>
            <person name="Du Z."/>
            <person name="Wang X."/>
        </authorList>
    </citation>
    <scope>NUCLEOTIDE SEQUENCE [LARGE SCALE GENOMIC DNA]</scope>
    <source>
        <strain evidence="9">WDS4C29</strain>
    </source>
</reference>
<dbReference type="InterPro" id="IPR036188">
    <property type="entry name" value="FAD/NAD-bd_sf"/>
</dbReference>
<feature type="region of interest" description="Disordered" evidence="6">
    <location>
        <begin position="501"/>
        <end position="523"/>
    </location>
</feature>
<evidence type="ECO:0000256" key="4">
    <source>
        <dbReference type="ARBA" id="ARBA00023002"/>
    </source>
</evidence>
<dbReference type="OrthoDB" id="9774675at2"/>
<keyword evidence="3 5" id="KW-0125">Carotenoid biosynthesis</keyword>
<dbReference type="Proteomes" id="UP000245293">
    <property type="component" value="Unassembled WGS sequence"/>
</dbReference>
<dbReference type="InterPro" id="IPR002937">
    <property type="entry name" value="Amino_oxidase"/>
</dbReference>
<accession>A0A2V1P1W3</accession>
<evidence type="ECO:0000256" key="5">
    <source>
        <dbReference type="RuleBase" id="RU362075"/>
    </source>
</evidence>
<dbReference type="InterPro" id="IPR054841">
    <property type="entry name" value="carotdesatCrtD"/>
</dbReference>
<dbReference type="SUPFAM" id="SSF51905">
    <property type="entry name" value="FAD/NAD(P)-binding domain"/>
    <property type="match status" value="1"/>
</dbReference>
<dbReference type="PROSITE" id="PS00982">
    <property type="entry name" value="PHYTOENE_DH"/>
    <property type="match status" value="1"/>
</dbReference>
<comment type="similarity">
    <text evidence="2 5">Belongs to the carotenoid/retinoid oxidoreductase family.</text>
</comment>
<dbReference type="PANTHER" id="PTHR43734:SF7">
    <property type="entry name" value="4,4'-DIAPONEUROSPORENE OXYGENASE"/>
    <property type="match status" value="1"/>
</dbReference>
<organism evidence="8 9">
    <name type="scientific">Salibaculum griseiflavum</name>
    <dbReference type="NCBI Taxonomy" id="1914409"/>
    <lineage>
        <taxon>Bacteria</taxon>
        <taxon>Pseudomonadati</taxon>
        <taxon>Pseudomonadota</taxon>
        <taxon>Alphaproteobacteria</taxon>
        <taxon>Rhodobacterales</taxon>
        <taxon>Roseobacteraceae</taxon>
        <taxon>Salibaculum</taxon>
    </lineage>
</organism>
<dbReference type="RefSeq" id="WP_109389834.1">
    <property type="nucleotide sequence ID" value="NZ_QETF01000022.1"/>
</dbReference>
<evidence type="ECO:0000256" key="2">
    <source>
        <dbReference type="ARBA" id="ARBA00006046"/>
    </source>
</evidence>
<comment type="caution">
    <text evidence="8">The sequence shown here is derived from an EMBL/GenBank/DDBJ whole genome shotgun (WGS) entry which is preliminary data.</text>
</comment>
<keyword evidence="9" id="KW-1185">Reference proteome</keyword>
<proteinExistence type="inferred from homology"/>
<dbReference type="InterPro" id="IPR008150">
    <property type="entry name" value="Phytoene_DH_bac_CS"/>
</dbReference>
<dbReference type="Gene3D" id="3.50.50.60">
    <property type="entry name" value="FAD/NAD(P)-binding domain"/>
    <property type="match status" value="2"/>
</dbReference>
<evidence type="ECO:0000256" key="1">
    <source>
        <dbReference type="ARBA" id="ARBA00004829"/>
    </source>
</evidence>
<dbReference type="NCBIfam" id="TIGR02734">
    <property type="entry name" value="crtI_fam"/>
    <property type="match status" value="1"/>
</dbReference>
<dbReference type="InterPro" id="IPR014105">
    <property type="entry name" value="Carotenoid/retinoid_OxRdtase"/>
</dbReference>
<protein>
    <submittedName>
        <fullName evidence="8">Methoxyneurosporene dehydrogenase</fullName>
    </submittedName>
</protein>
<feature type="domain" description="Amine oxidase" evidence="7">
    <location>
        <begin position="21"/>
        <end position="494"/>
    </location>
</feature>
<dbReference type="GO" id="GO:0016627">
    <property type="term" value="F:oxidoreductase activity, acting on the CH-CH group of donors"/>
    <property type="evidence" value="ECO:0007669"/>
    <property type="project" value="UniProtKB-ARBA"/>
</dbReference>
<name>A0A2V1P1W3_9RHOB</name>
<evidence type="ECO:0000313" key="8">
    <source>
        <dbReference type="EMBL" id="PWG15824.1"/>
    </source>
</evidence>
<feature type="compositionally biased region" description="Polar residues" evidence="6">
    <location>
        <begin position="513"/>
        <end position="523"/>
    </location>
</feature>
<comment type="pathway">
    <text evidence="1 5">Carotenoid biosynthesis.</text>
</comment>
<keyword evidence="4 5" id="KW-0560">Oxidoreductase</keyword>
<sequence length="523" mass="55534">MRRSVFEGATGSRTIVVGAGIAGLAAAARLSHAGQAVLVLERHSAPGGRMRTLPTAAGPVDAGPTVLTMRPVFEDLFQDLGTRLKDHVTLVRQHCLARHFWPDGSRLDLFDSETESARAIQSFAGANAARQFRAFSRRARRLFDGFDAPMMQAAAPTLPHLVGHVACRPRLMRAMAPLSTLAQLLGRSFDDPRLAQLFGRYATYVGGAPDRVPALLALIWHAEANGVWAVRGGMHELARAVEDLARDRGATFQYNADVAEVIVKDNRVAGVRLADSTQLHADTVVFNGDPRALATGRLGTAAGRVAPQTRHARRSLSAEVWAFAATPSGPDLSFHNVFFRNEAEGEFEAIAHGRSVPDPTLYVCAQDRATGPPPPGQERFEIIANAAPLTIAPTPQETTQCQTRTFRTLAGFGLTFDPAPGRQALTTPTGFDSLFPATAGSLYGQSPEGLAAALTRPTARTSIKGLYLAGGGTHPGAGVPMATLSARHAAEAILRDQISTLPSRPTAMPGGMSTRSAKTASDP</sequence>
<dbReference type="EMBL" id="QETF01000022">
    <property type="protein sequence ID" value="PWG15824.1"/>
    <property type="molecule type" value="Genomic_DNA"/>
</dbReference>
<dbReference type="AlphaFoldDB" id="A0A2V1P1W3"/>
<dbReference type="GO" id="GO:0016117">
    <property type="term" value="P:carotenoid biosynthetic process"/>
    <property type="evidence" value="ECO:0007669"/>
    <property type="project" value="UniProtKB-KW"/>
</dbReference>
<dbReference type="PANTHER" id="PTHR43734">
    <property type="entry name" value="PHYTOENE DESATURASE"/>
    <property type="match status" value="1"/>
</dbReference>
<gene>
    <name evidence="8" type="ORF">DFK10_14930</name>
</gene>
<evidence type="ECO:0000256" key="3">
    <source>
        <dbReference type="ARBA" id="ARBA00022746"/>
    </source>
</evidence>